<dbReference type="PANTHER" id="PTHR30313">
    <property type="entry name" value="DNA PRIMASE"/>
    <property type="match status" value="1"/>
</dbReference>
<dbReference type="GO" id="GO:0005737">
    <property type="term" value="C:cytoplasm"/>
    <property type="evidence" value="ECO:0007669"/>
    <property type="project" value="TreeGrafter"/>
</dbReference>
<keyword evidence="6" id="KW-1185">Reference proteome</keyword>
<evidence type="ECO:0000256" key="1">
    <source>
        <dbReference type="ARBA" id="ARBA00022723"/>
    </source>
</evidence>
<dbReference type="GO" id="GO:0003677">
    <property type="term" value="F:DNA binding"/>
    <property type="evidence" value="ECO:0007669"/>
    <property type="project" value="InterPro"/>
</dbReference>
<dbReference type="GO" id="GO:0008270">
    <property type="term" value="F:zinc ion binding"/>
    <property type="evidence" value="ECO:0007669"/>
    <property type="project" value="UniProtKB-KW"/>
</dbReference>
<dbReference type="HOGENOM" id="CLU_070537_1_0_10"/>
<evidence type="ECO:0000256" key="2">
    <source>
        <dbReference type="ARBA" id="ARBA00022771"/>
    </source>
</evidence>
<accession>G1WED2</accession>
<proteinExistence type="predicted"/>
<dbReference type="AlphaFoldDB" id="G1WED2"/>
<keyword evidence="1" id="KW-0479">Metal-binding</keyword>
<evidence type="ECO:0000313" key="6">
    <source>
        <dbReference type="Proteomes" id="UP000005141"/>
    </source>
</evidence>
<dbReference type="Pfam" id="PF01807">
    <property type="entry name" value="Zn_ribbon_DnaG"/>
    <property type="match status" value="1"/>
</dbReference>
<dbReference type="GO" id="GO:0006269">
    <property type="term" value="P:DNA replication, synthesis of primer"/>
    <property type="evidence" value="ECO:0007669"/>
    <property type="project" value="TreeGrafter"/>
</dbReference>
<evidence type="ECO:0000256" key="3">
    <source>
        <dbReference type="ARBA" id="ARBA00022833"/>
    </source>
</evidence>
<keyword evidence="2" id="KW-0863">Zinc-finger</keyword>
<dbReference type="InterPro" id="IPR002694">
    <property type="entry name" value="Znf_CHC2"/>
</dbReference>
<feature type="domain" description="Zinc finger CHC2-type" evidence="4">
    <location>
        <begin position="40"/>
        <end position="93"/>
    </location>
</feature>
<dbReference type="EMBL" id="ADGI01000062">
    <property type="protein sequence ID" value="EGV29352.1"/>
    <property type="molecule type" value="Genomic_DNA"/>
</dbReference>
<dbReference type="SUPFAM" id="SSF56731">
    <property type="entry name" value="DNA primase core"/>
    <property type="match status" value="1"/>
</dbReference>
<protein>
    <recommendedName>
        <fullName evidence="4">Zinc finger CHC2-type domain-containing protein</fullName>
    </recommendedName>
</protein>
<keyword evidence="3" id="KW-0862">Zinc</keyword>
<dbReference type="PANTHER" id="PTHR30313:SF2">
    <property type="entry name" value="DNA PRIMASE"/>
    <property type="match status" value="1"/>
</dbReference>
<dbReference type="GO" id="GO:0003899">
    <property type="term" value="F:DNA-directed RNA polymerase activity"/>
    <property type="evidence" value="ECO:0007669"/>
    <property type="project" value="InterPro"/>
</dbReference>
<gene>
    <name evidence="5" type="ORF">HMPREF9431_02104</name>
</gene>
<name>G1WED2_9BACT</name>
<reference evidence="5 6" key="1">
    <citation type="submission" date="2011-07" db="EMBL/GenBank/DDBJ databases">
        <title>The Genome Sequence of Prevotella oulorum F0390.</title>
        <authorList>
            <consortium name="The Broad Institute Genome Sequencing Platform"/>
            <consortium name="The Broad Institute Genome Sequencing Center for Infectious Disease"/>
            <person name="Earl A."/>
            <person name="Ward D."/>
            <person name="Feldgarden M."/>
            <person name="Gevers D."/>
            <person name="Izard J."/>
            <person name="Ganesan A."/>
            <person name="Baranova O.V."/>
            <person name="Blanton J.M."/>
            <person name="Tanner A.C."/>
            <person name="Dewhirst F.E."/>
            <person name="Young S.K."/>
            <person name="Zeng Q."/>
            <person name="Gargeya S."/>
            <person name="Fitzgerald M."/>
            <person name="Haas B."/>
            <person name="Abouelleil A."/>
            <person name="Alvarado L."/>
            <person name="Arachchi H.M."/>
            <person name="Berlin A."/>
            <person name="Brown A."/>
            <person name="Chapman S.B."/>
            <person name="Chen Z."/>
            <person name="Dunbar C."/>
            <person name="Freedman E."/>
            <person name="Gearin G."/>
            <person name="Gellesch M."/>
            <person name="Goldberg J."/>
            <person name="Griggs A."/>
            <person name="Gujja S."/>
            <person name="Heiman D."/>
            <person name="Howarth C."/>
            <person name="Larson L."/>
            <person name="Lui A."/>
            <person name="MacDonald P.J.P."/>
            <person name="Mehta T."/>
            <person name="Montmayeur A."/>
            <person name="Murphy C."/>
            <person name="Neiman D."/>
            <person name="Pearson M."/>
            <person name="Priest M."/>
            <person name="Roberts A."/>
            <person name="Saif S."/>
            <person name="Shea T."/>
            <person name="Shenoy N."/>
            <person name="Sisk P."/>
            <person name="Stolte C."/>
            <person name="Sykes S."/>
            <person name="Wortman J."/>
            <person name="Nusbaum C."/>
            <person name="Birren B."/>
        </authorList>
    </citation>
    <scope>NUCLEOTIDE SEQUENCE [LARGE SCALE GENOMIC DNA]</scope>
    <source>
        <strain evidence="5 6">F0390</strain>
    </source>
</reference>
<dbReference type="eggNOG" id="COG0358">
    <property type="taxonomic scope" value="Bacteria"/>
</dbReference>
<sequence length="329" mass="37735">MVMCIFIKSSIFQTIQLRCNMNIQEIKTIKLQDFLASLGYTPTKQQGNKLWYLSPFRQESHASFKVNTDRNQWYDFGIGKGGNIIALAEELYKSSDVSYLIRQIERNAPACVYPLSFPYSKKESPQHTQPFENLKVLPLAHPALIRYLHERCIDMEVATAVCKELHYDSNGKHYFGIGFPNSAGGYEVRNPFFKGCIAPKDISVFYANESKKICFLFEGFMDFLSFMTLRKLKNPHRTGLSQQDYIVLNTVSNIHKVTEKLSHYDSIQCYLDNDDAGRNAYQQLAKELGDSVSNCSTLYNGFKDFNEYLCAEIKQSEKAEVKRNKGFGL</sequence>
<dbReference type="InterPro" id="IPR036977">
    <property type="entry name" value="DNA_primase_Znf_CHC2"/>
</dbReference>
<dbReference type="Proteomes" id="UP000005141">
    <property type="component" value="Unassembled WGS sequence"/>
</dbReference>
<dbReference type="Pfam" id="PF13155">
    <property type="entry name" value="Toprim_2"/>
    <property type="match status" value="1"/>
</dbReference>
<dbReference type="Gene3D" id="3.90.580.10">
    <property type="entry name" value="Zinc finger, CHC2-type domain"/>
    <property type="match status" value="1"/>
</dbReference>
<dbReference type="PATRIC" id="fig|702438.4.peg.2197"/>
<evidence type="ECO:0000313" key="5">
    <source>
        <dbReference type="EMBL" id="EGV29352.1"/>
    </source>
</evidence>
<dbReference type="Gene3D" id="3.40.1360.10">
    <property type="match status" value="1"/>
</dbReference>
<evidence type="ECO:0000259" key="4">
    <source>
        <dbReference type="Pfam" id="PF01807"/>
    </source>
</evidence>
<organism evidence="5 6">
    <name type="scientific">Segatella oulorum F0390</name>
    <dbReference type="NCBI Taxonomy" id="702438"/>
    <lineage>
        <taxon>Bacteria</taxon>
        <taxon>Pseudomonadati</taxon>
        <taxon>Bacteroidota</taxon>
        <taxon>Bacteroidia</taxon>
        <taxon>Bacteroidales</taxon>
        <taxon>Prevotellaceae</taxon>
        <taxon>Segatella</taxon>
    </lineage>
</organism>
<comment type="caution">
    <text evidence="5">The sequence shown here is derived from an EMBL/GenBank/DDBJ whole genome shotgun (WGS) entry which is preliminary data.</text>
</comment>
<dbReference type="InterPro" id="IPR050219">
    <property type="entry name" value="DnaG_primase"/>
</dbReference>
<dbReference type="SUPFAM" id="SSF57783">
    <property type="entry name" value="Zinc beta-ribbon"/>
    <property type="match status" value="1"/>
</dbReference>